<dbReference type="InterPro" id="IPR052025">
    <property type="entry name" value="Xyloglucanase_GH74"/>
</dbReference>
<dbReference type="AlphaFoldDB" id="A0A1J5R4B6"/>
<dbReference type="CDD" id="cd15482">
    <property type="entry name" value="Sialidase_non-viral"/>
    <property type="match status" value="1"/>
</dbReference>
<proteinExistence type="predicted"/>
<protein>
    <submittedName>
        <fullName evidence="1">BNR/Asp-box repeat protein</fullName>
    </submittedName>
</protein>
<dbReference type="SUPFAM" id="SSF110296">
    <property type="entry name" value="Oligoxyloglucan reducing end-specific cellobiohydrolase"/>
    <property type="match status" value="2"/>
</dbReference>
<comment type="caution">
    <text evidence="1">The sequence shown here is derived from an EMBL/GenBank/DDBJ whole genome shotgun (WGS) entry which is preliminary data.</text>
</comment>
<dbReference type="Gene3D" id="2.130.10.10">
    <property type="entry name" value="YVTN repeat-like/Quinoprotein amine dehydrogenase"/>
    <property type="match status" value="1"/>
</dbReference>
<dbReference type="GO" id="GO:0010411">
    <property type="term" value="P:xyloglucan metabolic process"/>
    <property type="evidence" value="ECO:0007669"/>
    <property type="project" value="TreeGrafter"/>
</dbReference>
<dbReference type="InterPro" id="IPR015943">
    <property type="entry name" value="WD40/YVTN_repeat-like_dom_sf"/>
</dbReference>
<organism evidence="1">
    <name type="scientific">mine drainage metagenome</name>
    <dbReference type="NCBI Taxonomy" id="410659"/>
    <lineage>
        <taxon>unclassified sequences</taxon>
        <taxon>metagenomes</taxon>
        <taxon>ecological metagenomes</taxon>
    </lineage>
</organism>
<reference evidence="1" key="1">
    <citation type="submission" date="2016-10" db="EMBL/GenBank/DDBJ databases">
        <title>Sequence of Gallionella enrichment culture.</title>
        <authorList>
            <person name="Poehlein A."/>
            <person name="Muehling M."/>
            <person name="Daniel R."/>
        </authorList>
    </citation>
    <scope>NUCLEOTIDE SEQUENCE</scope>
</reference>
<sequence>MPTDRQASMILLGTRKGTVVVDRTAGGWRPRAIEHAGIPVCFAMRDARDGTLWASLDHGHWGPKLSRSRDNGASWQDVSTLKYPSGARYIVKYMPTPDFDPAAPAAQAEYRDAIVYKIWCLAAGHADQPGRLYAGTIPGGLFVSDDGGDSWELNRPLWNHDSRGGDLFAGDASSENRWFGTPASIDYGVFEPGIHSIVVDPRDGDHLHVAASSAGVLETRDGGLSWAGCNNGMLNDYLPDPRAAWGHDPHCVAACAAQPDHLWQQNHCGVFHSEDGARNWSRVSQPDAGVHFGFPIAVDARDGRCAWVVPAHSDARRLAIDGAVFVARTDDGGRNWTALRRGLPQRHAYDIVLRHGLDACGDCLCFGSSTGNVYLSEDRGDSWSCLGQHFPPVYSVRFG</sequence>
<dbReference type="EMBL" id="MLJW01000609">
    <property type="protein sequence ID" value="OIQ84563.1"/>
    <property type="molecule type" value="Genomic_DNA"/>
</dbReference>
<gene>
    <name evidence="1" type="ORF">GALL_336310</name>
</gene>
<accession>A0A1J5R4B6</accession>
<name>A0A1J5R4B6_9ZZZZ</name>
<dbReference type="PANTHER" id="PTHR43739">
    <property type="entry name" value="XYLOGLUCANASE (EUROFUNG)"/>
    <property type="match status" value="1"/>
</dbReference>
<dbReference type="PANTHER" id="PTHR43739:SF5">
    <property type="entry name" value="EXO-ALPHA-SIALIDASE"/>
    <property type="match status" value="1"/>
</dbReference>
<evidence type="ECO:0000313" key="1">
    <source>
        <dbReference type="EMBL" id="OIQ84563.1"/>
    </source>
</evidence>